<feature type="transmembrane region" description="Helical" evidence="5">
    <location>
        <begin position="309"/>
        <end position="331"/>
    </location>
</feature>
<keyword evidence="4 5" id="KW-0472">Membrane</keyword>
<gene>
    <name evidence="6" type="ORF">NP493_314g00016</name>
</gene>
<organism evidence="6 7">
    <name type="scientific">Ridgeia piscesae</name>
    <name type="common">Tubeworm</name>
    <dbReference type="NCBI Taxonomy" id="27915"/>
    <lineage>
        <taxon>Eukaryota</taxon>
        <taxon>Metazoa</taxon>
        <taxon>Spiralia</taxon>
        <taxon>Lophotrochozoa</taxon>
        <taxon>Annelida</taxon>
        <taxon>Polychaeta</taxon>
        <taxon>Sedentaria</taxon>
        <taxon>Canalipalpata</taxon>
        <taxon>Sabellida</taxon>
        <taxon>Siboglinidae</taxon>
        <taxon>Ridgeia</taxon>
    </lineage>
</organism>
<feature type="transmembrane region" description="Helical" evidence="5">
    <location>
        <begin position="367"/>
        <end position="390"/>
    </location>
</feature>
<dbReference type="PANTHER" id="PTHR11785">
    <property type="entry name" value="AMINO ACID TRANSPORTER"/>
    <property type="match status" value="1"/>
</dbReference>
<feature type="transmembrane region" description="Helical" evidence="5">
    <location>
        <begin position="60"/>
        <end position="90"/>
    </location>
</feature>
<evidence type="ECO:0008006" key="8">
    <source>
        <dbReference type="Google" id="ProtNLM"/>
    </source>
</evidence>
<dbReference type="EMBL" id="JAODUO010000313">
    <property type="protein sequence ID" value="KAK2183372.1"/>
    <property type="molecule type" value="Genomic_DNA"/>
</dbReference>
<keyword evidence="7" id="KW-1185">Reference proteome</keyword>
<feature type="transmembrane region" description="Helical" evidence="5">
    <location>
        <begin position="139"/>
        <end position="159"/>
    </location>
</feature>
<dbReference type="Gene3D" id="1.20.1740.10">
    <property type="entry name" value="Amino acid/polyamine transporter I"/>
    <property type="match status" value="1"/>
</dbReference>
<feature type="transmembrane region" description="Helical" evidence="5">
    <location>
        <begin position="214"/>
        <end position="237"/>
    </location>
</feature>
<comment type="caution">
    <text evidence="6">The sequence shown here is derived from an EMBL/GenBank/DDBJ whole genome shotgun (WGS) entry which is preliminary data.</text>
</comment>
<name>A0AAD9L531_RIDPI</name>
<proteinExistence type="predicted"/>
<protein>
    <recommendedName>
        <fullName evidence="8">Amino acid transporter</fullName>
    </recommendedName>
</protein>
<sequence length="432" mass="47076">MVGNVIGSGIFLSPSGVTRNIGSVGGSLAVWAVMGLYNLVQALCYAELGTMIPWAGGDYTYIYEIIGAMPAFMCLWIHIVVISASSCAVISRTAALYLIEPFNEGCHLQVITILAAWIIVSLAFVNAFSTIWAIRLQTFFTFCKVCALIVVIIVGAVQLGKGHVENFKNPFANTSTDPGAIALSSLDGYFAYKGWELINALSEEMVNPARDIPLMVWISMSLVTVIYVLTNAAYFTVLTPQDVCESDAVALTFASRTMGRAMWIIPISVALSAMGAVNGDFLGNSRYLLAGGRYHQMPQVMSFVHVKRYTPIVAIMLLCLLALVYCAFTQLEKIQEYASLAVQLKMLLALTALFYMRWKAPDLHRPVRVNTLLAVLTLLVMVALIVLSFLKDPVTTGIGVVVFLAGVPLYLLTRVCYRARATNSAMGALQKM</sequence>
<dbReference type="Pfam" id="PF13520">
    <property type="entry name" value="AA_permease_2"/>
    <property type="match status" value="1"/>
</dbReference>
<evidence type="ECO:0000313" key="7">
    <source>
        <dbReference type="Proteomes" id="UP001209878"/>
    </source>
</evidence>
<evidence type="ECO:0000256" key="5">
    <source>
        <dbReference type="SAM" id="Phobius"/>
    </source>
</evidence>
<feature type="transmembrane region" description="Helical" evidence="5">
    <location>
        <begin position="396"/>
        <end position="417"/>
    </location>
</feature>
<keyword evidence="2 5" id="KW-0812">Transmembrane</keyword>
<evidence type="ECO:0000256" key="4">
    <source>
        <dbReference type="ARBA" id="ARBA00023136"/>
    </source>
</evidence>
<dbReference type="PIRSF" id="PIRSF006060">
    <property type="entry name" value="AA_transporter"/>
    <property type="match status" value="1"/>
</dbReference>
<dbReference type="Proteomes" id="UP001209878">
    <property type="component" value="Unassembled WGS sequence"/>
</dbReference>
<reference evidence="6" key="1">
    <citation type="journal article" date="2023" name="Mol. Biol. Evol.">
        <title>Third-Generation Sequencing Reveals the Adaptive Role of the Epigenome in Three Deep-Sea Polychaetes.</title>
        <authorList>
            <person name="Perez M."/>
            <person name="Aroh O."/>
            <person name="Sun Y."/>
            <person name="Lan Y."/>
            <person name="Juniper S.K."/>
            <person name="Young C.R."/>
            <person name="Angers B."/>
            <person name="Qian P.Y."/>
        </authorList>
    </citation>
    <scope>NUCLEOTIDE SEQUENCE</scope>
    <source>
        <strain evidence="6">R07B-5</strain>
    </source>
</reference>
<dbReference type="PANTHER" id="PTHR11785:SF528">
    <property type="entry name" value="AMINO ACID TRANSPORTER PROTEIN JHI-21"/>
    <property type="match status" value="1"/>
</dbReference>
<feature type="transmembrane region" description="Helical" evidence="5">
    <location>
        <begin position="337"/>
        <end position="355"/>
    </location>
</feature>
<dbReference type="InterPro" id="IPR002293">
    <property type="entry name" value="AA/rel_permease1"/>
</dbReference>
<keyword evidence="3 5" id="KW-1133">Transmembrane helix</keyword>
<evidence type="ECO:0000256" key="1">
    <source>
        <dbReference type="ARBA" id="ARBA00004141"/>
    </source>
</evidence>
<dbReference type="InterPro" id="IPR050598">
    <property type="entry name" value="AminoAcid_Transporter"/>
</dbReference>
<evidence type="ECO:0000313" key="6">
    <source>
        <dbReference type="EMBL" id="KAK2183372.1"/>
    </source>
</evidence>
<comment type="subcellular location">
    <subcellularLocation>
        <location evidence="1">Membrane</location>
        <topology evidence="1">Multi-pass membrane protein</topology>
    </subcellularLocation>
</comment>
<evidence type="ECO:0000256" key="3">
    <source>
        <dbReference type="ARBA" id="ARBA00022989"/>
    </source>
</evidence>
<dbReference type="AlphaFoldDB" id="A0AAD9L531"/>
<feature type="transmembrane region" description="Helical" evidence="5">
    <location>
        <begin position="21"/>
        <end position="40"/>
    </location>
</feature>
<accession>A0AAD9L531</accession>
<dbReference type="GO" id="GO:0016020">
    <property type="term" value="C:membrane"/>
    <property type="evidence" value="ECO:0007669"/>
    <property type="project" value="UniProtKB-SubCell"/>
</dbReference>
<evidence type="ECO:0000256" key="2">
    <source>
        <dbReference type="ARBA" id="ARBA00022692"/>
    </source>
</evidence>
<dbReference type="GO" id="GO:0015179">
    <property type="term" value="F:L-amino acid transmembrane transporter activity"/>
    <property type="evidence" value="ECO:0007669"/>
    <property type="project" value="TreeGrafter"/>
</dbReference>
<feature type="transmembrane region" description="Helical" evidence="5">
    <location>
        <begin position="263"/>
        <end position="289"/>
    </location>
</feature>
<feature type="transmembrane region" description="Helical" evidence="5">
    <location>
        <begin position="110"/>
        <end position="133"/>
    </location>
</feature>